<evidence type="ECO:0000256" key="1">
    <source>
        <dbReference type="SAM" id="MobiDB-lite"/>
    </source>
</evidence>
<feature type="region of interest" description="Disordered" evidence="1">
    <location>
        <begin position="337"/>
        <end position="371"/>
    </location>
</feature>
<dbReference type="InterPro" id="IPR044216">
    <property type="entry name" value="WDL7"/>
</dbReference>
<proteinExistence type="predicted"/>
<name>A0AA88XCB9_9ASTE</name>
<dbReference type="AlphaFoldDB" id="A0AA88XCB9"/>
<dbReference type="EMBL" id="JAVXUP010000047">
    <property type="protein sequence ID" value="KAK3040778.1"/>
    <property type="molecule type" value="Genomic_DNA"/>
</dbReference>
<evidence type="ECO:0008006" key="4">
    <source>
        <dbReference type="Google" id="ProtNLM"/>
    </source>
</evidence>
<sequence>MGESPGCLTRSFSQPSPSRGLKEGDPLRALTTSISFGRFMTEPLDWEKWSSFNHNRYLEEVEKYSKPGSVAAKKAYFEAHYKEIAAKKAAALLGEDNEAAQNSPGLDDAHETCNGTPVDVGLARSNTYVVIDETQGKEAPRADLVFTVDASSCTLNFEKNEMGTSKIEGSESLSDEPASAVDLIQVGFPSQLEMVENRSKVMSTQEENIGIKNAANVGTSVNKKKSAVSSSKSSIYTGASKLQAPVKLAAPIHPRKEDSITPKCNKTERESFIEKKRATSEVLHMSINSASHVSESIKSSPVMLKIGNSRIAKTIAGTHKESLVQRTPARKLEEKLNARDAEKVQLQEKSKERAEKMPQNTGLKAKPKESFHHDIKSLSHLMKKVPPTVPYSPELGRKPTSSIIQDSGSRPPWRPSLKPDGSKHATEKKKSPMTHSISSLPKKNMLENASPNIPLSKYMHSGLSVNDSKLTYDRKIHLESNMLQKLKAIHVRHVNITDYNVKTIFPFAKQVQSLSCKTTCSH</sequence>
<organism evidence="2 3">
    <name type="scientific">Escallonia herrerae</name>
    <dbReference type="NCBI Taxonomy" id="1293975"/>
    <lineage>
        <taxon>Eukaryota</taxon>
        <taxon>Viridiplantae</taxon>
        <taxon>Streptophyta</taxon>
        <taxon>Embryophyta</taxon>
        <taxon>Tracheophyta</taxon>
        <taxon>Spermatophyta</taxon>
        <taxon>Magnoliopsida</taxon>
        <taxon>eudicotyledons</taxon>
        <taxon>Gunneridae</taxon>
        <taxon>Pentapetalae</taxon>
        <taxon>asterids</taxon>
        <taxon>campanulids</taxon>
        <taxon>Escalloniales</taxon>
        <taxon>Escalloniaceae</taxon>
        <taxon>Escallonia</taxon>
    </lineage>
</organism>
<evidence type="ECO:0000313" key="3">
    <source>
        <dbReference type="Proteomes" id="UP001188597"/>
    </source>
</evidence>
<feature type="compositionally biased region" description="Polar residues" evidence="1">
    <location>
        <begin position="433"/>
        <end position="448"/>
    </location>
</feature>
<comment type="caution">
    <text evidence="2">The sequence shown here is derived from an EMBL/GenBank/DDBJ whole genome shotgun (WGS) entry which is preliminary data.</text>
</comment>
<keyword evidence="3" id="KW-1185">Reference proteome</keyword>
<feature type="region of interest" description="Disordered" evidence="1">
    <location>
        <begin position="1"/>
        <end position="25"/>
    </location>
</feature>
<feature type="compositionally biased region" description="Polar residues" evidence="1">
    <location>
        <begin position="399"/>
        <end position="408"/>
    </location>
</feature>
<feature type="compositionally biased region" description="Basic and acidic residues" evidence="1">
    <location>
        <begin position="337"/>
        <end position="356"/>
    </location>
</feature>
<feature type="compositionally biased region" description="Basic and acidic residues" evidence="1">
    <location>
        <begin position="420"/>
        <end position="430"/>
    </location>
</feature>
<protein>
    <recommendedName>
        <fullName evidence="4">TPX2 C-terminal domain-containing protein</fullName>
    </recommendedName>
</protein>
<dbReference type="PANTHER" id="PTHR47067:SF16">
    <property type="entry name" value="TPX2 (TARGETING PROTEIN FOR XKLP2) PROTEIN FAMILY"/>
    <property type="match status" value="1"/>
</dbReference>
<dbReference type="PANTHER" id="PTHR47067">
    <property type="entry name" value="TPX2 (TARGETING PROTEIN FOR XKLP2) PROTEIN FAMILY-RELATED"/>
    <property type="match status" value="1"/>
</dbReference>
<dbReference type="Proteomes" id="UP001188597">
    <property type="component" value="Unassembled WGS sequence"/>
</dbReference>
<evidence type="ECO:0000313" key="2">
    <source>
        <dbReference type="EMBL" id="KAK3040778.1"/>
    </source>
</evidence>
<accession>A0AA88XCB9</accession>
<reference evidence="2" key="1">
    <citation type="submission" date="2022-12" db="EMBL/GenBank/DDBJ databases">
        <title>Draft genome assemblies for two species of Escallonia (Escalloniales).</title>
        <authorList>
            <person name="Chanderbali A."/>
            <person name="Dervinis C."/>
            <person name="Anghel I."/>
            <person name="Soltis D."/>
            <person name="Soltis P."/>
            <person name="Zapata F."/>
        </authorList>
    </citation>
    <scope>NUCLEOTIDE SEQUENCE</scope>
    <source>
        <strain evidence="2">UCBG64.0493</strain>
        <tissue evidence="2">Leaf</tissue>
    </source>
</reference>
<gene>
    <name evidence="2" type="ORF">RJ639_029122</name>
</gene>
<feature type="region of interest" description="Disordered" evidence="1">
    <location>
        <begin position="384"/>
        <end position="448"/>
    </location>
</feature>